<keyword evidence="1" id="KW-1015">Disulfide bond</keyword>
<dbReference type="InterPro" id="IPR043159">
    <property type="entry name" value="Lectin_gal-bd_sf"/>
</dbReference>
<keyword evidence="3" id="KW-1133">Transmembrane helix</keyword>
<dbReference type="PANTHER" id="PTHR46780">
    <property type="entry name" value="PROTEIN EVA-1"/>
    <property type="match status" value="1"/>
</dbReference>
<accession>A0AAD9JXW3</accession>
<evidence type="ECO:0000256" key="3">
    <source>
        <dbReference type="SAM" id="Phobius"/>
    </source>
</evidence>
<evidence type="ECO:0000313" key="6">
    <source>
        <dbReference type="Proteomes" id="UP001208570"/>
    </source>
</evidence>
<reference evidence="5" key="1">
    <citation type="journal article" date="2023" name="Mol. Biol. Evol.">
        <title>Third-Generation Sequencing Reveals the Adaptive Role of the Epigenome in Three Deep-Sea Polychaetes.</title>
        <authorList>
            <person name="Perez M."/>
            <person name="Aroh O."/>
            <person name="Sun Y."/>
            <person name="Lan Y."/>
            <person name="Juniper S.K."/>
            <person name="Young C.R."/>
            <person name="Angers B."/>
            <person name="Qian P.Y."/>
        </authorList>
    </citation>
    <scope>NUCLEOTIDE SEQUENCE</scope>
    <source>
        <strain evidence="5">P08H-3</strain>
    </source>
</reference>
<sequence length="677" mass="75446">MMTSAEYGHLAGGTCIAEESPKYRGCSNDVLSLFDKWCSGKQTCKFDTRSSELEELNINCPAYIVKYSRLQHECIQVHSGCRPNKSNKLTERTGYLSSYITRTKGCGSPPLPWIISADPGQTIHLELIDFVQSTQSSSLVSCRSLYGFIVERTLGINQTICGGHDRQLAVYTSKTNSVEVNLVKDDLTDIGEFLIKYTVVGCAEPFPPRRAWYKREGNKAVFGCENNDKEWIITCTGNTWKGEIGNCSQEVTRKIPTITEKKTVSFDSAITMSAIIGTAVVMSVIAVVIGVVYVQKYRMHQETKRAALVHKTYSTMDRNIQAYYRPVTMNQSVDNRTLWDIPLSAHPEGHTMSADDQSEAKDICYGKEADISCPINEVIMMTSADYGHMTGGRCITEESPKYRGCSNDVLPLFDKWCSGKRECRFETPNDELEKLNVNCPAFIMKFLKLHHSCVKVTSTCSSNKPNQLRDKSGYLSSYITNTKTCGSFRSPWIISAKPGQAIHLELIDFSVSSQSSNLIRCRSVYGFILERALGINETICGGRNRRMALYTSKTNSVQVQIAKKKTKSEGEFLIEYKVVGCAELVPPKYAWYKREGNKALIGCEDNDKEWTVTCVENTWKGEIGNCSETVIHRTPVSPQTTSVGLTSVVIMAGIIGSAVVLSVITIVIGVVYVKRYR</sequence>
<keyword evidence="3" id="KW-0812">Transmembrane</keyword>
<dbReference type="Gene3D" id="2.60.120.740">
    <property type="match status" value="2"/>
</dbReference>
<dbReference type="EMBL" id="JAODUP010000122">
    <property type="protein sequence ID" value="KAK2161069.1"/>
    <property type="molecule type" value="Genomic_DNA"/>
</dbReference>
<feature type="domain" description="CUB" evidence="4">
    <location>
        <begin position="81"/>
        <end position="200"/>
    </location>
</feature>
<feature type="transmembrane region" description="Helical" evidence="3">
    <location>
        <begin position="648"/>
        <end position="673"/>
    </location>
</feature>
<dbReference type="InterPro" id="IPR000859">
    <property type="entry name" value="CUB_dom"/>
</dbReference>
<comment type="caution">
    <text evidence="5">The sequence shown here is derived from an EMBL/GenBank/DDBJ whole genome shotgun (WGS) entry which is preliminary data.</text>
</comment>
<dbReference type="SUPFAM" id="SSF49854">
    <property type="entry name" value="Spermadhesin, CUB domain"/>
    <property type="match status" value="2"/>
</dbReference>
<proteinExistence type="predicted"/>
<evidence type="ECO:0000256" key="2">
    <source>
        <dbReference type="PROSITE-ProRule" id="PRU00059"/>
    </source>
</evidence>
<keyword evidence="6" id="KW-1185">Reference proteome</keyword>
<feature type="domain" description="CUB" evidence="4">
    <location>
        <begin position="460"/>
        <end position="579"/>
    </location>
</feature>
<name>A0AAD9JXW3_9ANNE</name>
<protein>
    <recommendedName>
        <fullName evidence="4">CUB domain-containing protein</fullName>
    </recommendedName>
</protein>
<dbReference type="Proteomes" id="UP001208570">
    <property type="component" value="Unassembled WGS sequence"/>
</dbReference>
<dbReference type="CDD" id="cd22823">
    <property type="entry name" value="Gal_Rha_Lectin"/>
    <property type="match status" value="2"/>
</dbReference>
<evidence type="ECO:0000259" key="4">
    <source>
        <dbReference type="PROSITE" id="PS01180"/>
    </source>
</evidence>
<dbReference type="Gene3D" id="2.60.120.290">
    <property type="entry name" value="Spermadhesin, CUB domain"/>
    <property type="match status" value="1"/>
</dbReference>
<dbReference type="InterPro" id="IPR035914">
    <property type="entry name" value="Sperma_CUB_dom_sf"/>
</dbReference>
<dbReference type="AlphaFoldDB" id="A0AAD9JXW3"/>
<keyword evidence="3" id="KW-0472">Membrane</keyword>
<organism evidence="5 6">
    <name type="scientific">Paralvinella palmiformis</name>
    <dbReference type="NCBI Taxonomy" id="53620"/>
    <lineage>
        <taxon>Eukaryota</taxon>
        <taxon>Metazoa</taxon>
        <taxon>Spiralia</taxon>
        <taxon>Lophotrochozoa</taxon>
        <taxon>Annelida</taxon>
        <taxon>Polychaeta</taxon>
        <taxon>Sedentaria</taxon>
        <taxon>Canalipalpata</taxon>
        <taxon>Terebellida</taxon>
        <taxon>Terebelliformia</taxon>
        <taxon>Alvinellidae</taxon>
        <taxon>Paralvinella</taxon>
    </lineage>
</organism>
<dbReference type="PROSITE" id="PS01180">
    <property type="entry name" value="CUB"/>
    <property type="match status" value="2"/>
</dbReference>
<comment type="caution">
    <text evidence="2">Lacks conserved residue(s) required for the propagation of feature annotation.</text>
</comment>
<evidence type="ECO:0000256" key="1">
    <source>
        <dbReference type="ARBA" id="ARBA00023157"/>
    </source>
</evidence>
<gene>
    <name evidence="5" type="ORF">LSH36_122g09066</name>
</gene>
<feature type="transmembrane region" description="Helical" evidence="3">
    <location>
        <begin position="269"/>
        <end position="294"/>
    </location>
</feature>
<evidence type="ECO:0000313" key="5">
    <source>
        <dbReference type="EMBL" id="KAK2161069.1"/>
    </source>
</evidence>